<reference evidence="3 4" key="1">
    <citation type="journal article" date="2022" name="Nat. Plants">
        <title>Genomes of leafy and leafless Platanthera orchids illuminate the evolution of mycoheterotrophy.</title>
        <authorList>
            <person name="Li M.H."/>
            <person name="Liu K.W."/>
            <person name="Li Z."/>
            <person name="Lu H.C."/>
            <person name="Ye Q.L."/>
            <person name="Zhang D."/>
            <person name="Wang J.Y."/>
            <person name="Li Y.F."/>
            <person name="Zhong Z.M."/>
            <person name="Liu X."/>
            <person name="Yu X."/>
            <person name="Liu D.K."/>
            <person name="Tu X.D."/>
            <person name="Liu B."/>
            <person name="Hao Y."/>
            <person name="Liao X.Y."/>
            <person name="Jiang Y.T."/>
            <person name="Sun W.H."/>
            <person name="Chen J."/>
            <person name="Chen Y.Q."/>
            <person name="Ai Y."/>
            <person name="Zhai J.W."/>
            <person name="Wu S.S."/>
            <person name="Zhou Z."/>
            <person name="Hsiao Y.Y."/>
            <person name="Wu W.L."/>
            <person name="Chen Y.Y."/>
            <person name="Lin Y.F."/>
            <person name="Hsu J.L."/>
            <person name="Li C.Y."/>
            <person name="Wang Z.W."/>
            <person name="Zhao X."/>
            <person name="Zhong W.Y."/>
            <person name="Ma X.K."/>
            <person name="Ma L."/>
            <person name="Huang J."/>
            <person name="Chen G.Z."/>
            <person name="Huang M.Z."/>
            <person name="Huang L."/>
            <person name="Peng D.H."/>
            <person name="Luo Y.B."/>
            <person name="Zou S.Q."/>
            <person name="Chen S.P."/>
            <person name="Lan S."/>
            <person name="Tsai W.C."/>
            <person name="Van de Peer Y."/>
            <person name="Liu Z.J."/>
        </authorList>
    </citation>
    <scope>NUCLEOTIDE SEQUENCE [LARGE SCALE GENOMIC DNA]</scope>
    <source>
        <strain evidence="3">Lor288</strain>
    </source>
</reference>
<dbReference type="InterPro" id="IPR020850">
    <property type="entry name" value="GED_dom"/>
</dbReference>
<dbReference type="EMBL" id="JBBWWR010000001">
    <property type="protein sequence ID" value="KAK8970950.1"/>
    <property type="molecule type" value="Genomic_DNA"/>
</dbReference>
<evidence type="ECO:0000313" key="3">
    <source>
        <dbReference type="EMBL" id="KAK8970950.1"/>
    </source>
</evidence>
<feature type="region of interest" description="Disordered" evidence="1">
    <location>
        <begin position="22"/>
        <end position="60"/>
    </location>
</feature>
<comment type="caution">
    <text evidence="3">The sequence shown here is derived from an EMBL/GenBank/DDBJ whole genome shotgun (WGS) entry which is preliminary data.</text>
</comment>
<sequence>MDNEFEDEIVDGVLGGAENDIEKIFEESPSTTRKRERLRKRNDIEKMFEESPSTTKKRERLKKSIQKLKESKEVVEKIIDKINEIPLIEAGDIAVTSRRHLSAPHPHAAGVFASRHHRLVVVHSSSHIVATSSSATGGSGRDLDRKGVDWIRRRCGQTISEGSAGFRSSRALWRR</sequence>
<evidence type="ECO:0000259" key="2">
    <source>
        <dbReference type="PROSITE" id="PS51388"/>
    </source>
</evidence>
<proteinExistence type="predicted"/>
<protein>
    <recommendedName>
        <fullName evidence="2">GED domain-containing protein</fullName>
    </recommendedName>
</protein>
<evidence type="ECO:0000256" key="1">
    <source>
        <dbReference type="SAM" id="MobiDB-lite"/>
    </source>
</evidence>
<gene>
    <name evidence="3" type="ORF">KSP40_PGU019140</name>
</gene>
<evidence type="ECO:0000313" key="4">
    <source>
        <dbReference type="Proteomes" id="UP001412067"/>
    </source>
</evidence>
<keyword evidence="4" id="KW-1185">Reference proteome</keyword>
<dbReference type="Pfam" id="PF02212">
    <property type="entry name" value="GED"/>
    <property type="match status" value="1"/>
</dbReference>
<dbReference type="Proteomes" id="UP001412067">
    <property type="component" value="Unassembled WGS sequence"/>
</dbReference>
<feature type="domain" description="GED" evidence="2">
    <location>
        <begin position="1"/>
        <end position="83"/>
    </location>
</feature>
<accession>A0ABR2N4B4</accession>
<dbReference type="PROSITE" id="PS51388">
    <property type="entry name" value="GED"/>
    <property type="match status" value="1"/>
</dbReference>
<dbReference type="InterPro" id="IPR003130">
    <property type="entry name" value="GED"/>
</dbReference>
<organism evidence="3 4">
    <name type="scientific">Platanthera guangdongensis</name>
    <dbReference type="NCBI Taxonomy" id="2320717"/>
    <lineage>
        <taxon>Eukaryota</taxon>
        <taxon>Viridiplantae</taxon>
        <taxon>Streptophyta</taxon>
        <taxon>Embryophyta</taxon>
        <taxon>Tracheophyta</taxon>
        <taxon>Spermatophyta</taxon>
        <taxon>Magnoliopsida</taxon>
        <taxon>Liliopsida</taxon>
        <taxon>Asparagales</taxon>
        <taxon>Orchidaceae</taxon>
        <taxon>Orchidoideae</taxon>
        <taxon>Orchideae</taxon>
        <taxon>Orchidinae</taxon>
        <taxon>Platanthera</taxon>
    </lineage>
</organism>
<name>A0ABR2N4B4_9ASPA</name>